<evidence type="ECO:0000313" key="2">
    <source>
        <dbReference type="EMBL" id="KFB42906.1"/>
    </source>
</evidence>
<proteinExistence type="predicted"/>
<feature type="compositionally biased region" description="Low complexity" evidence="1">
    <location>
        <begin position="19"/>
        <end position="31"/>
    </location>
</feature>
<evidence type="ECO:0000256" key="1">
    <source>
        <dbReference type="SAM" id="MobiDB-lite"/>
    </source>
</evidence>
<organism evidence="2">
    <name type="scientific">Anopheles sinensis</name>
    <name type="common">Mosquito</name>
    <dbReference type="NCBI Taxonomy" id="74873"/>
    <lineage>
        <taxon>Eukaryota</taxon>
        <taxon>Metazoa</taxon>
        <taxon>Ecdysozoa</taxon>
        <taxon>Arthropoda</taxon>
        <taxon>Hexapoda</taxon>
        <taxon>Insecta</taxon>
        <taxon>Pterygota</taxon>
        <taxon>Neoptera</taxon>
        <taxon>Endopterygota</taxon>
        <taxon>Diptera</taxon>
        <taxon>Nematocera</taxon>
        <taxon>Culicoidea</taxon>
        <taxon>Culicidae</taxon>
        <taxon>Anophelinae</taxon>
        <taxon>Anopheles</taxon>
    </lineage>
</organism>
<sequence>MPVTFLDVLGMGSHPFTVHNQHNTQHTTTQTPPRTSRGHGEDIDAEATEGLHFTHFRAPAANQARRNVNQSTEPAHASKPLVKSLLKEHMVRGLVVGRGVKGKLLGNLFIGEVFFNFPSSPVLLHRDVA</sequence>
<dbReference type="Proteomes" id="UP000030765">
    <property type="component" value="Unassembled WGS sequence"/>
</dbReference>
<reference evidence="2 4" key="1">
    <citation type="journal article" date="2014" name="BMC Genomics">
        <title>Genome sequence of Anopheles sinensis provides insight into genetics basis of mosquito competence for malaria parasites.</title>
        <authorList>
            <person name="Zhou D."/>
            <person name="Zhang D."/>
            <person name="Ding G."/>
            <person name="Shi L."/>
            <person name="Hou Q."/>
            <person name="Ye Y."/>
            <person name="Xu Y."/>
            <person name="Zhou H."/>
            <person name="Xiong C."/>
            <person name="Li S."/>
            <person name="Yu J."/>
            <person name="Hong S."/>
            <person name="Yu X."/>
            <person name="Zou P."/>
            <person name="Chen C."/>
            <person name="Chang X."/>
            <person name="Wang W."/>
            <person name="Lv Y."/>
            <person name="Sun Y."/>
            <person name="Ma L."/>
            <person name="Shen B."/>
            <person name="Zhu C."/>
        </authorList>
    </citation>
    <scope>NUCLEOTIDE SEQUENCE [LARGE SCALE GENOMIC DNA]</scope>
</reference>
<protein>
    <submittedName>
        <fullName evidence="2 3">Synaptic vesicular amine transporter</fullName>
    </submittedName>
</protein>
<feature type="region of interest" description="Disordered" evidence="1">
    <location>
        <begin position="16"/>
        <end position="41"/>
    </location>
</feature>
<evidence type="ECO:0000313" key="3">
    <source>
        <dbReference type="EnsemblMetazoa" id="ASIC010811-PA"/>
    </source>
</evidence>
<evidence type="ECO:0000313" key="4">
    <source>
        <dbReference type="Proteomes" id="UP000030765"/>
    </source>
</evidence>
<dbReference type="AlphaFoldDB" id="A0A084VY62"/>
<dbReference type="EMBL" id="KE525231">
    <property type="protein sequence ID" value="KFB42906.1"/>
    <property type="molecule type" value="Genomic_DNA"/>
</dbReference>
<gene>
    <name evidence="2" type="ORF">ZHAS_00010811</name>
</gene>
<reference evidence="3" key="2">
    <citation type="submission" date="2020-05" db="UniProtKB">
        <authorList>
            <consortium name="EnsemblMetazoa"/>
        </authorList>
    </citation>
    <scope>IDENTIFICATION</scope>
</reference>
<name>A0A084VY62_ANOSI</name>
<dbReference type="VEuPathDB" id="VectorBase:ASIC010811"/>
<dbReference type="EMBL" id="ATLV01018323">
    <property type="status" value="NOT_ANNOTATED_CDS"/>
    <property type="molecule type" value="Genomic_DNA"/>
</dbReference>
<accession>A0A084VY62</accession>
<keyword evidence="4" id="KW-1185">Reference proteome</keyword>
<dbReference type="EnsemblMetazoa" id="ASIC010811-RA">
    <property type="protein sequence ID" value="ASIC010811-PA"/>
    <property type="gene ID" value="ASIC010811"/>
</dbReference>